<dbReference type="FunFam" id="2.60.40.10:FF:000031">
    <property type="entry name" value="Myosin-binding protein C, slow type"/>
    <property type="match status" value="1"/>
</dbReference>
<evidence type="ECO:0000256" key="3">
    <source>
        <dbReference type="ARBA" id="ARBA00022475"/>
    </source>
</evidence>
<comment type="similarity">
    <text evidence="2">Belongs to the protein kinase superfamily. CAMK Ser/Thr protein kinase family.</text>
</comment>
<dbReference type="InterPro" id="IPR036179">
    <property type="entry name" value="Ig-like_dom_sf"/>
</dbReference>
<feature type="region of interest" description="Disordered" evidence="14">
    <location>
        <begin position="2528"/>
        <end position="2672"/>
    </location>
</feature>
<feature type="compositionally biased region" description="Basic and acidic residues" evidence="14">
    <location>
        <begin position="7357"/>
        <end position="7377"/>
    </location>
</feature>
<dbReference type="SUPFAM" id="SSF49265">
    <property type="entry name" value="Fibronectin type III"/>
    <property type="match status" value="2"/>
</dbReference>
<feature type="compositionally biased region" description="Basic and acidic residues" evidence="14">
    <location>
        <begin position="888"/>
        <end position="901"/>
    </location>
</feature>
<evidence type="ECO:0000259" key="17">
    <source>
        <dbReference type="PROSITE" id="PS50853"/>
    </source>
</evidence>
<dbReference type="PROSITE" id="PS50835">
    <property type="entry name" value="IG_LIKE"/>
    <property type="match status" value="18"/>
</dbReference>
<feature type="compositionally biased region" description="Polar residues" evidence="14">
    <location>
        <begin position="4629"/>
        <end position="4642"/>
    </location>
</feature>
<evidence type="ECO:0000256" key="6">
    <source>
        <dbReference type="ARBA" id="ARBA00022741"/>
    </source>
</evidence>
<dbReference type="GO" id="GO:0005524">
    <property type="term" value="F:ATP binding"/>
    <property type="evidence" value="ECO:0007669"/>
    <property type="project" value="UniProtKB-UniRule"/>
</dbReference>
<feature type="compositionally biased region" description="Basic and acidic residues" evidence="14">
    <location>
        <begin position="2541"/>
        <end position="2583"/>
    </location>
</feature>
<dbReference type="InterPro" id="IPR013098">
    <property type="entry name" value="Ig_I-set"/>
</dbReference>
<dbReference type="Pfam" id="PF07679">
    <property type="entry name" value="I-set"/>
    <property type="match status" value="19"/>
</dbReference>
<evidence type="ECO:0000256" key="13">
    <source>
        <dbReference type="SAM" id="Coils"/>
    </source>
</evidence>
<name>A0ABD2X7K3_9HYME</name>
<feature type="compositionally biased region" description="Basic and acidic residues" evidence="14">
    <location>
        <begin position="2591"/>
        <end position="2665"/>
    </location>
</feature>
<dbReference type="SMART" id="SM00060">
    <property type="entry name" value="FN3"/>
    <property type="match status" value="2"/>
</dbReference>
<dbReference type="FunFam" id="2.60.40.10:FF:000612">
    <property type="entry name" value="palladin isoform X1"/>
    <property type="match status" value="1"/>
</dbReference>
<dbReference type="PANTHER" id="PTHR47633">
    <property type="entry name" value="IMMUNOGLOBULIN"/>
    <property type="match status" value="1"/>
</dbReference>
<comment type="subcellular location">
    <subcellularLocation>
        <location evidence="1">Cell membrane</location>
    </subcellularLocation>
</comment>
<evidence type="ECO:0000256" key="11">
    <source>
        <dbReference type="ARBA" id="ARBA00023319"/>
    </source>
</evidence>
<feature type="region of interest" description="Disordered" evidence="14">
    <location>
        <begin position="7347"/>
        <end position="7377"/>
    </location>
</feature>
<dbReference type="PROSITE" id="PS00107">
    <property type="entry name" value="PROTEIN_KINASE_ATP"/>
    <property type="match status" value="1"/>
</dbReference>
<keyword evidence="7 12" id="KW-0067">ATP-binding</keyword>
<dbReference type="Gene3D" id="1.10.510.10">
    <property type="entry name" value="Transferase(Phosphotransferase) domain 1"/>
    <property type="match status" value="1"/>
</dbReference>
<evidence type="ECO:0000256" key="12">
    <source>
        <dbReference type="PROSITE-ProRule" id="PRU10141"/>
    </source>
</evidence>
<feature type="domain" description="Ig-like" evidence="16">
    <location>
        <begin position="6334"/>
        <end position="6407"/>
    </location>
</feature>
<dbReference type="InterPro" id="IPR013783">
    <property type="entry name" value="Ig-like_fold"/>
</dbReference>
<keyword evidence="9" id="KW-1015">Disulfide bond</keyword>
<keyword evidence="13" id="KW-0175">Coiled coil</keyword>
<dbReference type="Gene3D" id="3.30.200.20">
    <property type="entry name" value="Phosphorylase Kinase, domain 1"/>
    <property type="match status" value="1"/>
</dbReference>
<feature type="compositionally biased region" description="Basic and acidic residues" evidence="14">
    <location>
        <begin position="4592"/>
        <end position="4607"/>
    </location>
</feature>
<evidence type="ECO:0000256" key="8">
    <source>
        <dbReference type="ARBA" id="ARBA00023136"/>
    </source>
</evidence>
<feature type="region of interest" description="Disordered" evidence="14">
    <location>
        <begin position="2692"/>
        <end position="4298"/>
    </location>
</feature>
<evidence type="ECO:0000313" key="18">
    <source>
        <dbReference type="EMBL" id="KAL3401161.1"/>
    </source>
</evidence>
<feature type="region of interest" description="Disordered" evidence="14">
    <location>
        <begin position="7185"/>
        <end position="7205"/>
    </location>
</feature>
<keyword evidence="3" id="KW-1003">Cell membrane</keyword>
<dbReference type="FunFam" id="1.10.510.10:FF:000175">
    <property type="entry name" value="Myosin light chain kinase, smooth muscle"/>
    <property type="match status" value="1"/>
</dbReference>
<feature type="compositionally biased region" description="Basic and acidic residues" evidence="14">
    <location>
        <begin position="2894"/>
        <end position="4269"/>
    </location>
</feature>
<keyword evidence="11" id="KW-0393">Immunoglobulin domain</keyword>
<dbReference type="SMART" id="SM00409">
    <property type="entry name" value="IG"/>
    <property type="match status" value="20"/>
</dbReference>
<dbReference type="FunFam" id="2.60.40.10:FF:000107">
    <property type="entry name" value="Myosin, light chain kinase a"/>
    <property type="match status" value="4"/>
</dbReference>
<evidence type="ECO:0000256" key="5">
    <source>
        <dbReference type="ARBA" id="ARBA00022737"/>
    </source>
</evidence>
<feature type="domain" description="Ig-like" evidence="16">
    <location>
        <begin position="621"/>
        <end position="699"/>
    </location>
</feature>
<evidence type="ECO:0000259" key="15">
    <source>
        <dbReference type="PROSITE" id="PS50011"/>
    </source>
</evidence>
<dbReference type="FunFam" id="2.60.40.10:FF:001307">
    <property type="entry name" value="Stretchin-Mlck, isoform V"/>
    <property type="match status" value="2"/>
</dbReference>
<feature type="domain" description="Protein kinase" evidence="15">
    <location>
        <begin position="6885"/>
        <end position="7140"/>
    </location>
</feature>
<dbReference type="InterPro" id="IPR003961">
    <property type="entry name" value="FN3_dom"/>
</dbReference>
<feature type="domain" description="Ig-like" evidence="16">
    <location>
        <begin position="530"/>
        <end position="606"/>
    </location>
</feature>
<dbReference type="FunFam" id="2.60.40.10:FF:000328">
    <property type="entry name" value="CLUMA_CG000981, isoform A"/>
    <property type="match status" value="1"/>
</dbReference>
<feature type="domain" description="Ig-like" evidence="16">
    <location>
        <begin position="123"/>
        <end position="212"/>
    </location>
</feature>
<dbReference type="CDD" id="cd14103">
    <property type="entry name" value="STKc_MLCK"/>
    <property type="match status" value="1"/>
</dbReference>
<comment type="caution">
    <text evidence="18">The sequence shown here is derived from an EMBL/GenBank/DDBJ whole genome shotgun (WGS) entry which is preliminary data.</text>
</comment>
<dbReference type="SMART" id="SM00220">
    <property type="entry name" value="S_TKc"/>
    <property type="match status" value="1"/>
</dbReference>
<dbReference type="SUPFAM" id="SSF56112">
    <property type="entry name" value="Protein kinase-like (PK-like)"/>
    <property type="match status" value="1"/>
</dbReference>
<feature type="compositionally biased region" description="Basic and acidic residues" evidence="14">
    <location>
        <begin position="2784"/>
        <end position="2807"/>
    </location>
</feature>
<feature type="domain" description="Ig-like" evidence="16">
    <location>
        <begin position="6114"/>
        <end position="6206"/>
    </location>
</feature>
<dbReference type="FunFam" id="2.60.40.10:FF:000022">
    <property type="entry name" value="Cardiac titin"/>
    <property type="match status" value="1"/>
</dbReference>
<dbReference type="InterPro" id="IPR007110">
    <property type="entry name" value="Ig-like_dom"/>
</dbReference>
<feature type="compositionally biased region" description="Basic and acidic residues" evidence="14">
    <location>
        <begin position="2747"/>
        <end position="2776"/>
    </location>
</feature>
<feature type="domain" description="Fibronectin type-III" evidence="17">
    <location>
        <begin position="5280"/>
        <end position="5380"/>
    </location>
</feature>
<gene>
    <name evidence="18" type="ORF">TKK_005776</name>
</gene>
<proteinExistence type="inferred from homology"/>
<dbReference type="InterPro" id="IPR036116">
    <property type="entry name" value="FN3_sf"/>
</dbReference>
<organism evidence="18 19">
    <name type="scientific">Trichogramma kaykai</name>
    <dbReference type="NCBI Taxonomy" id="54128"/>
    <lineage>
        <taxon>Eukaryota</taxon>
        <taxon>Metazoa</taxon>
        <taxon>Ecdysozoa</taxon>
        <taxon>Arthropoda</taxon>
        <taxon>Hexapoda</taxon>
        <taxon>Insecta</taxon>
        <taxon>Pterygota</taxon>
        <taxon>Neoptera</taxon>
        <taxon>Endopterygota</taxon>
        <taxon>Hymenoptera</taxon>
        <taxon>Apocrita</taxon>
        <taxon>Proctotrupomorpha</taxon>
        <taxon>Chalcidoidea</taxon>
        <taxon>Trichogrammatidae</taxon>
        <taxon>Trichogramma</taxon>
    </lineage>
</organism>
<dbReference type="SMART" id="SM00408">
    <property type="entry name" value="IGc2"/>
    <property type="match status" value="17"/>
</dbReference>
<dbReference type="InterPro" id="IPR008271">
    <property type="entry name" value="Ser/Thr_kinase_AS"/>
</dbReference>
<accession>A0ABD2X7K3</accession>
<dbReference type="FunFam" id="2.60.40.10:FF:001452">
    <property type="entry name" value="Uncharacterized protein, isoform F"/>
    <property type="match status" value="1"/>
</dbReference>
<dbReference type="Gene3D" id="2.60.40.10">
    <property type="entry name" value="Immunoglobulins"/>
    <property type="match status" value="21"/>
</dbReference>
<dbReference type="FunFam" id="2.60.40.10:FF:001894">
    <property type="entry name" value="Stretchin-Mlck, isoform V"/>
    <property type="match status" value="1"/>
</dbReference>
<dbReference type="InterPro" id="IPR011009">
    <property type="entry name" value="Kinase-like_dom_sf"/>
</dbReference>
<dbReference type="EMBL" id="JBJJXI010000049">
    <property type="protein sequence ID" value="KAL3401161.1"/>
    <property type="molecule type" value="Genomic_DNA"/>
</dbReference>
<feature type="domain" description="Ig-like" evidence="16">
    <location>
        <begin position="4863"/>
        <end position="4951"/>
    </location>
</feature>
<dbReference type="CDD" id="cd00063">
    <property type="entry name" value="FN3"/>
    <property type="match status" value="2"/>
</dbReference>
<feature type="domain" description="Ig-like" evidence="16">
    <location>
        <begin position="5384"/>
        <end position="5469"/>
    </location>
</feature>
<feature type="domain" description="Ig-like" evidence="16">
    <location>
        <begin position="6007"/>
        <end position="6095"/>
    </location>
</feature>
<dbReference type="FunFam" id="2.60.40.10:FF:000069">
    <property type="entry name" value="Alpha-protein kinase 3"/>
    <property type="match status" value="1"/>
</dbReference>
<feature type="domain" description="Ig-like" evidence="16">
    <location>
        <begin position="6659"/>
        <end position="6750"/>
    </location>
</feature>
<evidence type="ECO:0000256" key="1">
    <source>
        <dbReference type="ARBA" id="ARBA00004236"/>
    </source>
</evidence>
<evidence type="ECO:0000256" key="9">
    <source>
        <dbReference type="ARBA" id="ARBA00023157"/>
    </source>
</evidence>
<dbReference type="InterPro" id="IPR000719">
    <property type="entry name" value="Prot_kinase_dom"/>
</dbReference>
<feature type="domain" description="Ig-like" evidence="16">
    <location>
        <begin position="5844"/>
        <end position="5933"/>
    </location>
</feature>
<keyword evidence="6 12" id="KW-0547">Nucleotide-binding</keyword>
<feature type="domain" description="Ig-like" evidence="16">
    <location>
        <begin position="5503"/>
        <end position="5693"/>
    </location>
</feature>
<feature type="domain" description="Ig-like" evidence="16">
    <location>
        <begin position="5727"/>
        <end position="5816"/>
    </location>
</feature>
<dbReference type="Pfam" id="PF00069">
    <property type="entry name" value="Pkinase"/>
    <property type="match status" value="1"/>
</dbReference>
<feature type="compositionally biased region" description="Polar residues" evidence="14">
    <location>
        <begin position="7185"/>
        <end position="7198"/>
    </location>
</feature>
<evidence type="ECO:0000256" key="10">
    <source>
        <dbReference type="ARBA" id="ARBA00023180"/>
    </source>
</evidence>
<dbReference type="CDD" id="cd00096">
    <property type="entry name" value="Ig"/>
    <property type="match status" value="3"/>
</dbReference>
<feature type="region of interest" description="Disordered" evidence="14">
    <location>
        <begin position="859"/>
        <end position="901"/>
    </location>
</feature>
<dbReference type="GO" id="GO:0009653">
    <property type="term" value="P:anatomical structure morphogenesis"/>
    <property type="evidence" value="ECO:0007669"/>
    <property type="project" value="UniProtKB-ARBA"/>
</dbReference>
<feature type="domain" description="Ig-like" evidence="16">
    <location>
        <begin position="216"/>
        <end position="302"/>
    </location>
</feature>
<evidence type="ECO:0000256" key="14">
    <source>
        <dbReference type="SAM" id="MobiDB-lite"/>
    </source>
</evidence>
<feature type="coiled-coil region" evidence="13">
    <location>
        <begin position="2055"/>
        <end position="2094"/>
    </location>
</feature>
<feature type="domain" description="Fibronectin type-III" evidence="17">
    <location>
        <begin position="6752"/>
        <end position="6852"/>
    </location>
</feature>
<feature type="domain" description="Ig-like" evidence="16">
    <location>
        <begin position="323"/>
        <end position="410"/>
    </location>
</feature>
<dbReference type="GO" id="GO:0030017">
    <property type="term" value="C:sarcomere"/>
    <property type="evidence" value="ECO:0007669"/>
    <property type="project" value="UniProtKB-ARBA"/>
</dbReference>
<dbReference type="Pfam" id="PF00041">
    <property type="entry name" value="fn3"/>
    <property type="match status" value="1"/>
</dbReference>
<feature type="domain" description="Ig-like" evidence="16">
    <location>
        <begin position="6221"/>
        <end position="6323"/>
    </location>
</feature>
<dbReference type="PROSITE" id="PS50011">
    <property type="entry name" value="PROTEIN_KINASE_DOM"/>
    <property type="match status" value="1"/>
</dbReference>
<evidence type="ECO:0000256" key="7">
    <source>
        <dbReference type="ARBA" id="ARBA00022840"/>
    </source>
</evidence>
<feature type="binding site" evidence="12">
    <location>
        <position position="6914"/>
    </location>
    <ligand>
        <name>ATP</name>
        <dbReference type="ChEBI" id="CHEBI:30616"/>
    </ligand>
</feature>
<dbReference type="PROSITE" id="PS50853">
    <property type="entry name" value="FN3"/>
    <property type="match status" value="2"/>
</dbReference>
<keyword evidence="5" id="KW-0677">Repeat</keyword>
<dbReference type="SUPFAM" id="SSF48726">
    <property type="entry name" value="Immunoglobulin"/>
    <property type="match status" value="19"/>
</dbReference>
<keyword evidence="8" id="KW-0472">Membrane</keyword>
<feature type="compositionally biased region" description="Basic and acidic residues" evidence="14">
    <location>
        <begin position="2814"/>
        <end position="2885"/>
    </location>
</feature>
<evidence type="ECO:0000256" key="4">
    <source>
        <dbReference type="ARBA" id="ARBA00022729"/>
    </source>
</evidence>
<feature type="domain" description="Ig-like" evidence="16">
    <location>
        <begin position="425"/>
        <end position="499"/>
    </location>
</feature>
<dbReference type="SMART" id="SM00406">
    <property type="entry name" value="IGv"/>
    <property type="match status" value="5"/>
</dbReference>
<dbReference type="InterPro" id="IPR003599">
    <property type="entry name" value="Ig_sub"/>
</dbReference>
<dbReference type="FunFam" id="2.60.40.10:FF:001053">
    <property type="entry name" value="Uncharacterized protein, isoform D"/>
    <property type="match status" value="1"/>
</dbReference>
<sequence length="7493" mass="862494">MAFPADPVTMENQSPWEDDDDINWHCSIDGNFSATLNLHQAAKCENYQFEIFKGDAPMPCERFRIEARSNVVQLTLEHASRSDTGHYSLNAKRHSNENESERLFKRRVYMSVDEPSFFEEGDPPLFLRRLSDLTVKVGTRTRFLVEIRSTSETKVTWHRNDEPIKPGSRFSFVHEGNFFCVDVAPVTVEDQGHWTCMAENRSGRSSCTSHLNIIVPKAYKRPEFASELRALLTEFGSVSLECKVIGVPTPVLRWFKDNKEIKAGDVFALSANPDDPTSLGTYTCQAINCMGIAYSSSRVHVVGKGSREGSLKPADALIVAGDPPIFKRSLKDDCCRIGDSLYLACQVQVPPWPKEIAWYNKEGHVKSGDRYKIMEDGLGGYSIQIQPVEAADEGEWKCVATSYENIKQFTTCYVAMSIPRNYRKPRFMESLTAVLTEEGLVSFECKVVGFPTPLLRWFKDGKELKPGDVYQLTGTNSLGTYCCVAKNCMGEATSTAELTLEDIKNQLNDEERLQLLTINQPPKFIKGLKSCEAKICSDFKFTVQVSVMPVPNFSWYRDDHLIENEDRYQVEKENTGVVHLNILKLEFCDQAEWKCVASNDFGHSVTSCFLKLIIPRHYRKPKFLENLRAILSEGGAVNLECKVIGVPQPTLKWYKDGEELKPGDIHKIISGQDGTCSLGTYTCEATNCMGTVSSSASLLGYEDRISPGQSDSAISAKVENELELARNLSLSTINEERTSQLLETALTDQSITERGEISFTFDGKDVSVSLYETPDLTEEEAYQIIEMYADQLSEHVSEHNVVELPPMRFVKETSTSGNLYMQAVVIDVSPDYFASIEENYDQRTEADLEEISTIDITTFSSPMSGSFDDEGTPVRPPRRNSEAITSKAQEHTESYHSAPERDISLNLPDNILNTEADINAETFMDALSRAQPCDSETRKKDHFRKRSNSGDSYGTATDLLLDQTSSPVKKKKEEMACHTETEKQFGQKCEFEEPNLTFVDQIPEDIIHQRSCSSMHSEKEKIFLKNDEKQFIELLRKIAEPVLVVRRALIDSDFIFENEQLINSFVTENVLIPIQNLYDTVTDVESKALNNVEDRSFIRDISISILEIIGGPAEELLRAFELIHQENSDGSIRINLSILESLVDPVDEILFGLAKLEFDLCDQSISVNPIVLDRIIRTTNRYRDTLQKSDGNINETMMAALQKIHSALSTYLNKISVNQFGIWNENIDAVLVESLARPLEDLQRASECILLNNSIDNMEKMLEVFNEILSRLEALVVALEGYEGDYRASFVVDLKKSIVIAAEVLSEIKNEKIIYLSSLPELILDNLVDTQACVNAVIIDLEKSHAQSSSKLISDLVELREHLAFAVHKTTTLKVEEMIAALGNLEKPLINLRSSLTNISEPTEFTSLQNVIQPLITLQSTFSTLLQNIETQEEDDEISSKLQPVNVIIEDLKKNVLLISDENTDTKYENESKFDEQREIESSVPEVLYEMQFASQLGTVHYEIASILEKYEQLEGADTSLVLHNLNELRASIGNTAIAIDSIISSFKLNIDGLIRELLELEMPLNNVNDILINEKYLSVQTDVLVELQQPIERLKIIIQNFVKQIDQESVASPVVEAIVNIQKTLSLFMNSNFPISNDNYDTTDFPNVTKIRDPVSQEDNNKEFIESHGIKSHENENDEFLEKRIIYPEDIFVAKISQSLNEIEQNIVHILDKFDQELVLVSSPIASRLAEALDGLRKTILVVRSNLCKIALEFTDVKSDSSQSDSQQNTECISSALEELLCPILEVREALTQTEKFKAPEMFILKQLDQPIKAIESNVLLLALEAQSRVIDSGKSSSRASLDTIARVLKDIESQIPIALDAVNHREKMLSTLYDNLKSLEIIKDRISEILSDSSNGDNIEFDVADILIKPVDSLKLILRDFFDQIDAGGALSSKDKNVIPSLNSLIEPFIELQSALSVVRNSRRTSMVEPALQDEKKNVILKAVKELRLGIENIHFNIKKEENDSVTNVTPILVSVDDLDSALQLVQNRISETKYIRRRSCLRSLQERVSMPLKQLEQKIKLLEKELDHQILNLISESLETLLKQIQSVQEQFIDSSTQVIDEEAIIEGFLYPTQRLLTSLENLEQNEVLSRVKNHKIFLNHLAHCIAHFSNTLLTLKNELVQEGVSENISVIETLNAVLIPTNKIEKVLYEITKPIEDEEQDHKNSIDSFQKVEMRSGEQVSTVLTTVETIVDEFIEVSKHETESLTMMKVATEDNIDNEYNSGLLPLELGSDYCEFEMHLEDIETLLPNLKANESSAVSTVQSDSGISEGVDNTSMHVIGSTPSFVEEEQSSITALWSLIKEPLNKLQECISTIANVPFILESVNNRDEEAMYEKNIISSRLENLKESILVMEKIALEGTEQINLSSWPENSLPALQNLAWSLEELGEHLPIIISKSQITLEDSTENEMYQSMTAMSALKTLIAPLHDLKQRLGLIVDEKDQEQSQIIIESEVNDMERENIKIKHEKCEKSICNVEKPIIEELSETNDLNQSHNKKQKLENDEIYEQRKGEVENQKKATKKDEEEDKKYNEPLENDEKQTIFTQPTERLKNQEDDSVTEKTTNKLKESGTEKEKKEETKQVKKEEKRSSELKKDENLKNNENKMYEVEAAKGLEQDKETNEKLGGSKKLCLVTEEKKIEQEHDGYVVKEEIEKREQPQTEHPKEEKHELELEKAELPLEVTNKPNEIKQTESLQETDLFYQEKTGDQNYVKEDKNEKETNDSESLKQEDVKHKQVQAGPLEKEQKEQEEAQAEKLKTEEDKIKQAQAEMSKQEKTEKATKAEVERLKQEEEEQQKQSEDERQEREEEEKKIQTETERLKREEEGKQKQAKDERLKKEEEKKQKKTQAGNRTKEEEQEREKQAENERLKREEEEKKKQAEAEKLIKEEEKERDTQADAERLKRNEEEKQKHAEAERVEKKEKEKQKQADAEKLRKEEEEMQKQAEAERLKKEEEEKQKLAEVERVEKEEEEKHKQAKIERQKKEEKEKQKQAEAEKLRKEEEERQKQAEAECLKKEEEEKQKQAEAERLRKEEEEREKQADAEKLRKEEEEMQKQAEAERLRKEEEEREKQAEAERLKRKEEEKQKQAEAERLKNEEENKQKQAEAERLKKEEEEKLKQAEAERLRKEEEEREKQAEDERLKREEEEKQKQAEAERLKKEEEEKQKQAEAERLKKEEEEKQKQAEAERLKKKEEEERQKQAEAERLKKEEEEKQKQAEAERLKKEEEEREKQAEADKLRKEEEEREKQAEAERLKKKEEEKQKQAEAERLKKEEEEKQKQAEAERLKREEEEKQKQAEAEKLRKEEEEKQKQAEAERLRKEGEESEKQAEDERLKREEEEKQKQAEAERLKKEEEEKLKEAEAERLKKKEEEERQKQAEAERLKREEEEKQKQAEAERLKKEEEEKLKEAEAERLKKKEEEERQKQAEAERLKKEEEEKLKEAEAERLKREEEEKQKQAEAEKLRKEEEEKQKQAEAERLRKEEEESEKQAEDERLRKEEEEKQKQAEAERLKKEEEEKLKEAEAESLKKKEEEERQKQAEAERLKKEEEEKQKQAEAERLKREEEEKQKQAEAEKLRKEEEERQKQTEAERLKKEEEEKLKEVEAERLRKEEEEKEKQAEAERLKKEEEEKQKQAEAERLKKEEEEKLKEAEAERLRKEEEEREKQAEAERLKKEEEEKQKQAEAERLKREEEEKQKQAEAEKLRKEEEEKQKQAEADRLRKEEEEKLKEAEAERLKKKEEERQKQAEAERLKKEEEEKQKQAEAERLKREEEEKQKQAEAEKLRKEEEEKQKQAEAERLRKEEEEKLKEAEAERLKKKEEERQKQAEAERLKKEEEEKQKQAEAERLKREEEEKQKQAEAEQLRKEEEESEKQAEDERLKREEEEKQKQAEAERLKKEEEEKLKEAEAERLKKEEEEKQKQAEAERLKQEEENKQKQAEVERLKREEEEKQKQAEAERLKKEEEEKLKQAEAERLRKEEEEREKQAEADKLRKEEEEREKQAEADKLRKEEEEERQKQVEAERLKKEEEEKQKQSEAERLKREEEEKQKQVEAARLKEHEEKQKLVEAERLKKEEEEKQKQAEADKLRKEEEERQKQAEAERLKKEEEEKQKQSEAERLKQEEENKQKQAEAERLKREEEEKQKQVEAARLKEHEEKQKLVEAERLKKEEDEKQKQAEIERQKEEEKKQKQAESERLRKKEEEEREKQAEAERSKREEEEKQKQTEVVGSQKEEVVKHQHKEADREVADRHQQADVQFPKEEKDDKRMHCDAELVKRGEVKTDTIAETGCFNRDNEGGKREEVLKNKSIEALVSKSETIQLSESVIVNLIDKKASQSELINSKKNEISENSIIFLLEPLNSMRRTIFDMLCSFDTMKCIDNESKSSVKNSLFKDCLSDLHYAISEIVDSDISSNDEEVNLTKLHNLIKAIENFSSFFPSQVVYANEAPNDSKNDGNSDQKVFLNISSALMKPLQDLRDHLEFILIDDNALISDSEKSDIDISKSLSSSQQKNEFKNEIDDLKLGQIEKVDELKEKRVEKCSNQIKNKSEVMDVNDNSKESSNKSKIRKKSLDKKNDSINHSKRLLNNQKTKTSDSSVQLPIDDTQISEMLNKKKDVAIINPVLDSNTEIVKQNSLPQDKISSNNLILESKNVSSIKRFVRESITPSTCYEFTADTKSKNRFISKSRDDLLNLRYNDAPFLSPLSVSSIPDLYLTGESYDTKLKSCRVSSSTYSLDQRSNSNLKSMSSKIFGSAMNFDRPSYTPKLIARNEHSLSVADSLALSRSRRRFESRNAAIIYDEKSKWESVFNDKLSDRGRCPSFCTQLTNSTVAEGSRLRLICTTIGMPEPEVYWTKNGDRIRPGGKEKIKYENGIATLEILPAELEDAGYYTCIAKNLKGQAFTEATVRIYSVYHTLSTETTSNHFLKEKLNRSNVNTSLEYGSRFRSTPHLPYLHDGETFRSDKYSQTSNQMHRLDSFTAISNQYRSRSTAHKIYDKSYNVDTKLPQVSSVLTDHKVPAGGTIALQVEIKDRFIPNVTWLRSNGDRKEIISSPKAKTFVESNIYTLVVPEATESEAGTYVCRVSNAFGHIDTSATIEVISSNKIDDFGKPAMFVSRPLEKLMQVIEGESVSISFRMSGTPKPRVTWMKGLKDITDGPRSHKDMIDDYVRLSLSRVTLEDEGTYCILVKNCYGCDRFFFTLKLKLRARSLTPTAEKLSLSEHLSDIHCKELQSYLRNVPGPISSGPIVVDGGRNWLSLTWGKTVQRGPAPVIAYRVDAWQMGEEGGARWIELGVTPINSFDAFNLRPGGEYKFRITPKNRYGWGESVTMSGSATVCDNIAIPEFTKILPDQLKALIGSTVQLECEVRSDSKYIVKWFRETIEIDSSLDYRYTVHNESNRCSLTLSNIKEADSGRYICEVSNKAGRVSSYGRVLVVSDPKILNADVFLKKRFQDGFTECGPPQFTMRLRDRRVQTSYPVRLTCQVYGSPEPEVIWLKDGQRISPTPIHSIYKDESHFHTLEIARSSPNDSGTYSACAKNSSGSVSCHCELVVDKGIRAYIAPKFSYGLNADYEVKIGSELRLTAQIEAYPSVGIVWHRDGVRLRPRRTSIMTLTHDGTIELLLTKVTSRDAGVYTCTATNEVGKVETSTRVSILDPDDNASSNMNNVQPHVIINPPENDIPYSKKPEFLTKPLSSESEEGQTVVIQCEVVGDPKPEVMWLRDFLKPEYYRDAPHFRCIGVGPQYLLEIPHAKLEYTGTYSVLAKNKHGEAKAVISLQIYAKGQGKCTTMDQNRIKTGDVISVPKIKRPLTDIRCCDGDAVTLDCSIHVLKELPSIRWEKFGKAITLDKDFSTHFDGESAKLIIKYVYPEDEGEYTCIFSNELGNAMTSACLIVDVPEGKENTLSRTLVTKPQGLRLVNSTPMSTARSTPVRSLSPTSKCRNLKPLVLPRAVDRMNLTKRKPKICPPKFYSIPHNRVVEEGETVRFQCAVSGHPLPWCTWDKDGQPLTNSSRVSITEKDDIRTVEISDVHFEDAGLYRVTLENDVGKTEATARLEIINRNTLISQRIRTRSTSPRTRPTFSKSLMNTATRINGKMELQCSVQGVPNPNVSWFRNGKRIECTNRIKKLFVEGKAKLLISDIEYNDSGEYVCEANNFLGSIRSSCKVEVLDKDDVSKKDQLPPKFEQTVPNESKVIENNSYELQTRLLGTPPFMIKWLKNGREVSDNEYHQYIVYEDRIITLRFFNVHQSDAGEYTCIAKNRYGETFCRGLLIVQDGKNHSSDLTFCFTKKPVPACVAKGETASFCSRIQSQHSVDIDWIVNGRSIHNDNRCIIERDGPTSILRISDVMHQDCGEIRCIASINKGLYISANTQLHLRPSNLRDNSFKRSRDRFSSLTRSTQSSERKKIVLLMPHLNVHKNNLGAQSRASSLENKSRNNTSSCPRFKKIWNDNKELIGQTKKRSTSISPVRNRDSMKESIIKVKDKNEEMTSLKITPNIIKAKLCAPIIIPKTQHVLTKLSKKRNDKSVNKKIENIEKGLENIQATGKLSASNIHYNTNENCIVDLNYHKMNSTDNLKKYSSNENNNFKKVNGGNKLFPDVKKSKITQLKKQKKMKSTNEVPALILIAPEDTVAMIGSTATLEIRYQGRPEPTVIWTRAGRELENDEKTFVHTADGISRLTLTNITADQAGKYAVVIENKRGSDCRFTSVAVEGPPYPPSEAPIVTLHSRRELGVTISWGSPIYDGGCALTGYTVECRRVGQLHWQIIAENCHRLNHNTTALKPGASYIFRVRALNVHGPSQPSPESEIFKLPFFDVAEVEDKFSMEDDFESAKDVYLEDNKFFTERYTLHEELGKGRFGIVRRIVDNRNDKSYAAKIVKIIKARDRQQVKDEMKIMNILRHPKLLRLTAAFESQREIIMVTEYISGGELFERVVADDFTLTEKDSIIFMRQICDGVKYMHENNIVHLDLKPENIMCHTRTSHRIKLIDFGLAQILKPGEDTRVHLGTPEFIPPEIINYDPIGLESDMWSVGVICYVLLSGLSPFMGDNNHETFANIVRADYDFDDEAFDAISEDAKDFISNLLQKKKELRMSAQTCLSHSWLAQHTENMSSIVLPTDKLKKFIIRRKWQKTTNAIVAVGRMANLTANRRSPSQSLTSSKPVSVEISRSDSEDINKQVNLEKATIFDTITTSITDESSEMNSRLFKIKEVDIYHKDKEELLIDSNLSGEEITNNDTKCLTVNDNILASPNVSNKRNDADATNVEKENQVLFDSVNLHSADFSNRNLAKEVSNLDSVINFRLFDKTNDSQRENNYFDEQSEEKKEKCLDSSPEEKKLTEKNKCSLQHHKDNDNKKSCIPLKIESNYSLLENPLKRHNKISTKFEVIANSEVSRMNNSPSTYSRRFIPTGNVSRTAKMFEQLDSDHSENAKTSLNTSSMTESKMCSDRIQQAFAFWKK</sequence>
<dbReference type="InterPro" id="IPR013106">
    <property type="entry name" value="Ig_V-set"/>
</dbReference>
<dbReference type="GO" id="GO:0005886">
    <property type="term" value="C:plasma membrane"/>
    <property type="evidence" value="ECO:0007669"/>
    <property type="project" value="UniProtKB-SubCell"/>
</dbReference>
<reference evidence="18 19" key="1">
    <citation type="journal article" date="2024" name="bioRxiv">
        <title>A reference genome for Trichogramma kaykai: A tiny desert-dwelling parasitoid wasp with competing sex-ratio distorters.</title>
        <authorList>
            <person name="Culotta J."/>
            <person name="Lindsey A.R."/>
        </authorList>
    </citation>
    <scope>NUCLEOTIDE SEQUENCE [LARGE SCALE GENOMIC DNA]</scope>
    <source>
        <strain evidence="18 19">KSX58</strain>
    </source>
</reference>
<feature type="domain" description="Ig-like" evidence="16">
    <location>
        <begin position="5049"/>
        <end position="5140"/>
    </location>
</feature>
<dbReference type="GO" id="GO:0030154">
    <property type="term" value="P:cell differentiation"/>
    <property type="evidence" value="ECO:0007669"/>
    <property type="project" value="UniProtKB-ARBA"/>
</dbReference>
<protein>
    <submittedName>
        <fullName evidence="18">Uncharacterized protein</fullName>
    </submittedName>
</protein>
<dbReference type="InterPro" id="IPR003598">
    <property type="entry name" value="Ig_sub2"/>
</dbReference>
<dbReference type="PANTHER" id="PTHR47633:SF7">
    <property type="entry name" value="TITIN HOMOLOG"/>
    <property type="match status" value="1"/>
</dbReference>
<evidence type="ECO:0000259" key="16">
    <source>
        <dbReference type="PROSITE" id="PS50835"/>
    </source>
</evidence>
<feature type="compositionally biased region" description="Basic and acidic residues" evidence="14">
    <location>
        <begin position="2692"/>
        <end position="2720"/>
    </location>
</feature>
<evidence type="ECO:0000256" key="2">
    <source>
        <dbReference type="ARBA" id="ARBA00006692"/>
    </source>
</evidence>
<dbReference type="InterPro" id="IPR017441">
    <property type="entry name" value="Protein_kinase_ATP_BS"/>
</dbReference>
<evidence type="ECO:0000313" key="19">
    <source>
        <dbReference type="Proteomes" id="UP001627154"/>
    </source>
</evidence>
<keyword evidence="19" id="KW-1185">Reference proteome</keyword>
<keyword evidence="4" id="KW-0732">Signal</keyword>
<dbReference type="PROSITE" id="PS00108">
    <property type="entry name" value="PROTEIN_KINASE_ST"/>
    <property type="match status" value="1"/>
</dbReference>
<feature type="domain" description="Ig-like" evidence="16">
    <location>
        <begin position="5153"/>
        <end position="5226"/>
    </location>
</feature>
<dbReference type="Proteomes" id="UP001627154">
    <property type="component" value="Unassembled WGS sequence"/>
</dbReference>
<feature type="compositionally biased region" description="Basic and acidic residues" evidence="14">
    <location>
        <begin position="4276"/>
        <end position="4298"/>
    </location>
</feature>
<keyword evidence="10" id="KW-0325">Glycoprotein</keyword>
<feature type="region of interest" description="Disordered" evidence="14">
    <location>
        <begin position="4592"/>
        <end position="4642"/>
    </location>
</feature>